<feature type="region of interest" description="Disordered" evidence="1">
    <location>
        <begin position="1"/>
        <end position="24"/>
    </location>
</feature>
<dbReference type="Proteomes" id="UP000245119">
    <property type="component" value="Linkage Group LG6"/>
</dbReference>
<evidence type="ECO:0000256" key="1">
    <source>
        <dbReference type="SAM" id="MobiDB-lite"/>
    </source>
</evidence>
<protein>
    <submittedName>
        <fullName evidence="2">Uncharacterized protein</fullName>
    </submittedName>
</protein>
<organism evidence="2 3">
    <name type="scientific">Pomacea canaliculata</name>
    <name type="common">Golden apple snail</name>
    <dbReference type="NCBI Taxonomy" id="400727"/>
    <lineage>
        <taxon>Eukaryota</taxon>
        <taxon>Metazoa</taxon>
        <taxon>Spiralia</taxon>
        <taxon>Lophotrochozoa</taxon>
        <taxon>Mollusca</taxon>
        <taxon>Gastropoda</taxon>
        <taxon>Caenogastropoda</taxon>
        <taxon>Architaenioglossa</taxon>
        <taxon>Ampullarioidea</taxon>
        <taxon>Ampullariidae</taxon>
        <taxon>Pomacea</taxon>
    </lineage>
</organism>
<dbReference type="EMBL" id="PZQS01000006">
    <property type="protein sequence ID" value="PVD28245.1"/>
    <property type="molecule type" value="Genomic_DNA"/>
</dbReference>
<reference evidence="2 3" key="1">
    <citation type="submission" date="2018-04" db="EMBL/GenBank/DDBJ databases">
        <title>The genome of golden apple snail Pomacea canaliculata provides insight into stress tolerance and invasive adaptation.</title>
        <authorList>
            <person name="Liu C."/>
            <person name="Liu B."/>
            <person name="Ren Y."/>
            <person name="Zhang Y."/>
            <person name="Wang H."/>
            <person name="Li S."/>
            <person name="Jiang F."/>
            <person name="Yin L."/>
            <person name="Zhang G."/>
            <person name="Qian W."/>
            <person name="Fan W."/>
        </authorList>
    </citation>
    <scope>NUCLEOTIDE SEQUENCE [LARGE SCALE GENOMIC DNA]</scope>
    <source>
        <strain evidence="2">SZHN2017</strain>
        <tissue evidence="2">Muscle</tissue>
    </source>
</reference>
<keyword evidence="3" id="KW-1185">Reference proteome</keyword>
<evidence type="ECO:0000313" key="2">
    <source>
        <dbReference type="EMBL" id="PVD28245.1"/>
    </source>
</evidence>
<proteinExistence type="predicted"/>
<sequence length="76" mass="8237">MSLSSRYKSYSYDDDDDDDDDGDVVTDMAPVFVELTAVQDKALATLTSCEGKCMGSLADALVMFLTCPDSDPVVRD</sequence>
<gene>
    <name evidence="2" type="ORF">C0Q70_10832</name>
</gene>
<accession>A0A2T7P493</accession>
<name>A0A2T7P493_POMCA</name>
<feature type="compositionally biased region" description="Acidic residues" evidence="1">
    <location>
        <begin position="12"/>
        <end position="24"/>
    </location>
</feature>
<evidence type="ECO:0000313" key="3">
    <source>
        <dbReference type="Proteomes" id="UP000245119"/>
    </source>
</evidence>
<dbReference type="AlphaFoldDB" id="A0A2T7P493"/>
<comment type="caution">
    <text evidence="2">The sequence shown here is derived from an EMBL/GenBank/DDBJ whole genome shotgun (WGS) entry which is preliminary data.</text>
</comment>